<reference evidence="2" key="1">
    <citation type="journal article" date="2015" name="Nature">
        <title>Complex archaea that bridge the gap between prokaryotes and eukaryotes.</title>
        <authorList>
            <person name="Spang A."/>
            <person name="Saw J.H."/>
            <person name="Jorgensen S.L."/>
            <person name="Zaremba-Niedzwiedzka K."/>
            <person name="Martijn J."/>
            <person name="Lind A.E."/>
            <person name="van Eijk R."/>
            <person name="Schleper C."/>
            <person name="Guy L."/>
            <person name="Ettema T.J."/>
        </authorList>
    </citation>
    <scope>NUCLEOTIDE SEQUENCE</scope>
</reference>
<organism evidence="2">
    <name type="scientific">marine sediment metagenome</name>
    <dbReference type="NCBI Taxonomy" id="412755"/>
    <lineage>
        <taxon>unclassified sequences</taxon>
        <taxon>metagenomes</taxon>
        <taxon>ecological metagenomes</taxon>
    </lineage>
</organism>
<evidence type="ECO:0000256" key="1">
    <source>
        <dbReference type="SAM" id="Phobius"/>
    </source>
</evidence>
<proteinExistence type="predicted"/>
<dbReference type="AlphaFoldDB" id="A0A0F9LVE2"/>
<evidence type="ECO:0000313" key="2">
    <source>
        <dbReference type="EMBL" id="KKM97378.1"/>
    </source>
</evidence>
<protein>
    <submittedName>
        <fullName evidence="2">Uncharacterized protein</fullName>
    </submittedName>
</protein>
<keyword evidence="1" id="KW-0812">Transmembrane</keyword>
<comment type="caution">
    <text evidence="2">The sequence shown here is derived from an EMBL/GenBank/DDBJ whole genome shotgun (WGS) entry which is preliminary data.</text>
</comment>
<sequence>MTIVVDIITIFLIVVFLFGLETLIRRARFYWKSRRIRREALRRLFRFPPKHNLR</sequence>
<dbReference type="EMBL" id="LAZR01005754">
    <property type="protein sequence ID" value="KKM97378.1"/>
    <property type="molecule type" value="Genomic_DNA"/>
</dbReference>
<gene>
    <name evidence="2" type="ORF">LCGC14_1168730</name>
</gene>
<feature type="transmembrane region" description="Helical" evidence="1">
    <location>
        <begin position="6"/>
        <end position="24"/>
    </location>
</feature>
<keyword evidence="1" id="KW-1133">Transmembrane helix</keyword>
<accession>A0A0F9LVE2</accession>
<name>A0A0F9LVE2_9ZZZZ</name>
<keyword evidence="1" id="KW-0472">Membrane</keyword>